<name>A0A3P6BL00_BRACM</name>
<proteinExistence type="predicted"/>
<reference evidence="3" key="1">
    <citation type="submission" date="2018-11" db="EMBL/GenBank/DDBJ databases">
        <authorList>
            <consortium name="Genoscope - CEA"/>
            <person name="William W."/>
        </authorList>
    </citation>
    <scope>NUCLEOTIDE SEQUENCE</scope>
</reference>
<dbReference type="AlphaFoldDB" id="A0A3P6BL00"/>
<dbReference type="EMBL" id="LS974623">
    <property type="protein sequence ID" value="CAG7901329.1"/>
    <property type="molecule type" value="Genomic_DNA"/>
</dbReference>
<feature type="transmembrane region" description="Helical" evidence="1">
    <location>
        <begin position="22"/>
        <end position="39"/>
    </location>
</feature>
<evidence type="ECO:0000313" key="3">
    <source>
        <dbReference type="EMBL" id="VDC96628.1"/>
    </source>
</evidence>
<sequence>MVQILPDDHRRSRWYTFTKPKSKSILLLIIIGVTVCLLFKH</sequence>
<keyword evidence="1" id="KW-1133">Transmembrane helix</keyword>
<gene>
    <name evidence="3" type="ORF">BRAA07T28618Z</name>
    <name evidence="2" type="ORF">BRAPAZ1V2_A07P09730.2</name>
</gene>
<protein>
    <submittedName>
        <fullName evidence="2">Uncharacterized protein</fullName>
    </submittedName>
</protein>
<keyword evidence="1" id="KW-0472">Membrane</keyword>
<dbReference type="Gramene" id="A07p09730.2_BraZ1">
    <property type="protein sequence ID" value="A07p09730.2_BraZ1.CDS.1"/>
    <property type="gene ID" value="A07g09730.2_BraZ1"/>
</dbReference>
<dbReference type="EMBL" id="LR031574">
    <property type="protein sequence ID" value="VDC96628.1"/>
    <property type="molecule type" value="Genomic_DNA"/>
</dbReference>
<organism evidence="3">
    <name type="scientific">Brassica campestris</name>
    <name type="common">Field mustard</name>
    <dbReference type="NCBI Taxonomy" id="3711"/>
    <lineage>
        <taxon>Eukaryota</taxon>
        <taxon>Viridiplantae</taxon>
        <taxon>Streptophyta</taxon>
        <taxon>Embryophyta</taxon>
        <taxon>Tracheophyta</taxon>
        <taxon>Spermatophyta</taxon>
        <taxon>Magnoliopsida</taxon>
        <taxon>eudicotyledons</taxon>
        <taxon>Gunneridae</taxon>
        <taxon>Pentapetalae</taxon>
        <taxon>rosids</taxon>
        <taxon>malvids</taxon>
        <taxon>Brassicales</taxon>
        <taxon>Brassicaceae</taxon>
        <taxon>Brassiceae</taxon>
        <taxon>Brassica</taxon>
    </lineage>
</organism>
<dbReference type="Proteomes" id="UP000694005">
    <property type="component" value="Chromosome A07"/>
</dbReference>
<evidence type="ECO:0000313" key="2">
    <source>
        <dbReference type="EMBL" id="CAG7901329.1"/>
    </source>
</evidence>
<evidence type="ECO:0000256" key="1">
    <source>
        <dbReference type="SAM" id="Phobius"/>
    </source>
</evidence>
<keyword evidence="1" id="KW-0812">Transmembrane</keyword>
<accession>A0A3P6BL00</accession>